<evidence type="ECO:0000259" key="2">
    <source>
        <dbReference type="Pfam" id="PF18962"/>
    </source>
</evidence>
<dbReference type="InterPro" id="IPR036116">
    <property type="entry name" value="FN3_sf"/>
</dbReference>
<feature type="domain" description="Secretion system C-terminal sorting" evidence="2">
    <location>
        <begin position="323"/>
        <end position="391"/>
    </location>
</feature>
<reference evidence="3" key="1">
    <citation type="submission" date="2023-07" db="EMBL/GenBank/DDBJ databases">
        <title>Two novel species in the genus Flavivirga.</title>
        <authorList>
            <person name="Kwon K."/>
        </authorList>
    </citation>
    <scope>NUCLEOTIDE SEQUENCE</scope>
    <source>
        <strain evidence="3">KACC 14158</strain>
    </source>
</reference>
<dbReference type="Gene3D" id="2.60.40.10">
    <property type="entry name" value="Immunoglobulins"/>
    <property type="match status" value="1"/>
</dbReference>
<accession>A0ABT8WIV2</accession>
<dbReference type="RefSeq" id="WP_303300148.1">
    <property type="nucleotide sequence ID" value="NZ_BAABDA010000042.1"/>
</dbReference>
<protein>
    <submittedName>
        <fullName evidence="3">T9SS type A sorting domain-containing protein</fullName>
    </submittedName>
</protein>
<proteinExistence type="predicted"/>
<keyword evidence="1" id="KW-0732">Signal</keyword>
<evidence type="ECO:0000313" key="3">
    <source>
        <dbReference type="EMBL" id="MDO5973084.1"/>
    </source>
</evidence>
<dbReference type="SUPFAM" id="SSF49265">
    <property type="entry name" value="Fibronectin type III"/>
    <property type="match status" value="1"/>
</dbReference>
<evidence type="ECO:0000256" key="1">
    <source>
        <dbReference type="ARBA" id="ARBA00022729"/>
    </source>
</evidence>
<sequence>MNKITLLSFFLFSVSFTFGQILISQDFETDLTLPTGWTNNEVTSTGNIWTFETGGFAPFLGDFNTSFYTEGGFSGNYAILNSDAYGGGPEETALESPAFDCSGLTNIKLTFNHLFVSGFGGEAYVEVYNGASWVEIMSYTEATITANTFISGSIILDVTAELKDITNAQVRFRWVGDFSYYWGIDNITVQQPTIPIPNPAITPNPIDSATDVALALDTDYNEDLVIDASDAAYTFSWENALTGEAPDGYIFYFGTSNPPTALADISNTSFTLFGLEYSTTYYWAAVSYNITGGATGTSVWSFTTGSNPALSIDNNQLKITNAYPNPVKDFLNIETTETIDKILISNQLGQRIVEINKEGISGNSIDLSPLNKGIYLITVNANKKSQTLKIIKD</sequence>
<evidence type="ECO:0000313" key="4">
    <source>
        <dbReference type="Proteomes" id="UP001176806"/>
    </source>
</evidence>
<dbReference type="InterPro" id="IPR013783">
    <property type="entry name" value="Ig-like_fold"/>
</dbReference>
<dbReference type="NCBIfam" id="TIGR04183">
    <property type="entry name" value="Por_Secre_tail"/>
    <property type="match status" value="1"/>
</dbReference>
<comment type="caution">
    <text evidence="3">The sequence shown here is derived from an EMBL/GenBank/DDBJ whole genome shotgun (WGS) entry which is preliminary data.</text>
</comment>
<keyword evidence="4" id="KW-1185">Reference proteome</keyword>
<gene>
    <name evidence="3" type="ORF">Q4Q40_02720</name>
</gene>
<dbReference type="InterPro" id="IPR026444">
    <property type="entry name" value="Secre_tail"/>
</dbReference>
<dbReference type="Pfam" id="PF18962">
    <property type="entry name" value="Por_Secre_tail"/>
    <property type="match status" value="1"/>
</dbReference>
<name>A0ABT8WIV2_9FLAO</name>
<dbReference type="Proteomes" id="UP001176806">
    <property type="component" value="Unassembled WGS sequence"/>
</dbReference>
<dbReference type="Gene3D" id="2.60.120.260">
    <property type="entry name" value="Galactose-binding domain-like"/>
    <property type="match status" value="1"/>
</dbReference>
<dbReference type="EMBL" id="JAUOEL010000001">
    <property type="protein sequence ID" value="MDO5973084.1"/>
    <property type="molecule type" value="Genomic_DNA"/>
</dbReference>
<organism evidence="3 4">
    <name type="scientific">Flavivirga jejuensis</name>
    <dbReference type="NCBI Taxonomy" id="870487"/>
    <lineage>
        <taxon>Bacteria</taxon>
        <taxon>Pseudomonadati</taxon>
        <taxon>Bacteroidota</taxon>
        <taxon>Flavobacteriia</taxon>
        <taxon>Flavobacteriales</taxon>
        <taxon>Flavobacteriaceae</taxon>
        <taxon>Flavivirga</taxon>
    </lineage>
</organism>